<evidence type="ECO:0000313" key="3">
    <source>
        <dbReference type="EMBL" id="RGY16662.1"/>
    </source>
</evidence>
<evidence type="ECO:0000313" key="4">
    <source>
        <dbReference type="EMBL" id="RHM47578.1"/>
    </source>
</evidence>
<evidence type="ECO:0000313" key="6">
    <source>
        <dbReference type="Proteomes" id="UP000286038"/>
    </source>
</evidence>
<evidence type="ECO:0000313" key="1">
    <source>
        <dbReference type="EMBL" id="QRO48928.1"/>
    </source>
</evidence>
<evidence type="ECO:0000313" key="5">
    <source>
        <dbReference type="Proteomes" id="UP000283589"/>
    </source>
</evidence>
<reference evidence="1 8" key="2">
    <citation type="submission" date="2021-02" db="EMBL/GenBank/DDBJ databases">
        <title>FDA dAtabase for Regulatory Grade micrObial Sequences (FDA-ARGOS): Supporting development and validation of Infectious Disease Dx tests.</title>
        <authorList>
            <person name="Carlson P."/>
            <person name="Fischbach M."/>
            <person name="Hastie J."/>
            <person name="Bilen M."/>
            <person name="Cheng A."/>
            <person name="Tallon L."/>
            <person name="Sadzewicz L."/>
            <person name="Zhao X."/>
            <person name="Boylan J."/>
            <person name="Ott S."/>
            <person name="Bowen H."/>
            <person name="Vavikolanu K."/>
            <person name="Mehta A."/>
            <person name="Aluvathingal J."/>
            <person name="Nadendla S."/>
            <person name="Yan Y."/>
            <person name="Sichtig H."/>
        </authorList>
    </citation>
    <scope>NUCLEOTIDE SEQUENCE [LARGE SCALE GENOMIC DNA]</scope>
    <source>
        <strain evidence="1 8">FDAARGOS_1229</strain>
    </source>
</reference>
<proteinExistence type="predicted"/>
<dbReference type="GeneID" id="93098439"/>
<dbReference type="RefSeq" id="WP_027202681.1">
    <property type="nucleotide sequence ID" value="NZ_CABJDM010000001.1"/>
</dbReference>
<dbReference type="EMBL" id="QRPV01000001">
    <property type="protein sequence ID" value="RHM47578.1"/>
    <property type="molecule type" value="Genomic_DNA"/>
</dbReference>
<accession>A0A415QRU7</accession>
<evidence type="ECO:0000313" key="7">
    <source>
        <dbReference type="Proteomes" id="UP000286063"/>
    </source>
</evidence>
<evidence type="ECO:0000313" key="8">
    <source>
        <dbReference type="Proteomes" id="UP000654720"/>
    </source>
</evidence>
<dbReference type="Proteomes" id="UP000286063">
    <property type="component" value="Unassembled WGS sequence"/>
</dbReference>
<dbReference type="EMBL" id="CP069450">
    <property type="protein sequence ID" value="QRO48928.1"/>
    <property type="molecule type" value="Genomic_DNA"/>
</dbReference>
<dbReference type="Proteomes" id="UP000654720">
    <property type="component" value="Chromosome"/>
</dbReference>
<sequence>MEKLKFISFIVLCLLGINRIAYSQEQDTVIIKDSIAKMKLDKKLIKLAKQVVLKHGPEYYREYREPVIRYRRVSKAWNDLYPEFIEAYAGQVFYTVEYPYNEEEERFYTDYSAKVYFHEDLTIFHVSFGHCMGIKDYDKLSRAEKNKIRIPYIQRRPGKWVRDTIRDDNGNVIEIMNRYEEPPE</sequence>
<organism evidence="4 6">
    <name type="scientific">Butyricimonas virosa</name>
    <dbReference type="NCBI Taxonomy" id="544645"/>
    <lineage>
        <taxon>Bacteria</taxon>
        <taxon>Pseudomonadati</taxon>
        <taxon>Bacteroidota</taxon>
        <taxon>Bacteroidia</taxon>
        <taxon>Bacteroidales</taxon>
        <taxon>Odoribacteraceae</taxon>
        <taxon>Butyricimonas</taxon>
    </lineage>
</organism>
<evidence type="ECO:0000313" key="2">
    <source>
        <dbReference type="EMBL" id="RGV36203.1"/>
    </source>
</evidence>
<protein>
    <submittedName>
        <fullName evidence="4">Uncharacterized protein</fullName>
    </submittedName>
</protein>
<dbReference type="Proteomes" id="UP000286038">
    <property type="component" value="Unassembled WGS sequence"/>
</dbReference>
<gene>
    <name evidence="2" type="ORF">DWW18_01950</name>
    <name evidence="4" type="ORF">DWZ68_00985</name>
    <name evidence="3" type="ORF">DXA50_10885</name>
    <name evidence="1" type="ORF">I6J59_13425</name>
</gene>
<dbReference type="EMBL" id="QSCR01000018">
    <property type="protein sequence ID" value="RGY16662.1"/>
    <property type="molecule type" value="Genomic_DNA"/>
</dbReference>
<dbReference type="EMBL" id="QRZA01000002">
    <property type="protein sequence ID" value="RGV36203.1"/>
    <property type="molecule type" value="Genomic_DNA"/>
</dbReference>
<name>A0A415QRU7_9BACT</name>
<dbReference type="OrthoDB" id="1107049at2"/>
<dbReference type="Proteomes" id="UP000283589">
    <property type="component" value="Unassembled WGS sequence"/>
</dbReference>
<keyword evidence="8" id="KW-1185">Reference proteome</keyword>
<reference evidence="5 6" key="1">
    <citation type="submission" date="2018-08" db="EMBL/GenBank/DDBJ databases">
        <title>A genome reference for cultivated species of the human gut microbiota.</title>
        <authorList>
            <person name="Zou Y."/>
            <person name="Xue W."/>
            <person name="Luo G."/>
        </authorList>
    </citation>
    <scope>NUCLEOTIDE SEQUENCE [LARGE SCALE GENOMIC DNA]</scope>
    <source>
        <strain evidence="2 5">AF14-49</strain>
        <strain evidence="4 6">AF34-33</strain>
        <strain evidence="3 7">OF02-7</strain>
    </source>
</reference>
<dbReference type="AlphaFoldDB" id="A0A415QRU7"/>